<gene>
    <name evidence="1" type="ORF">IAB89_10660</name>
</gene>
<reference evidence="1" key="1">
    <citation type="submission" date="2020-10" db="EMBL/GenBank/DDBJ databases">
        <authorList>
            <person name="Gilroy R."/>
        </authorList>
    </citation>
    <scope>NUCLEOTIDE SEQUENCE</scope>
    <source>
        <strain evidence="1">ChiSxjej1B13-7958</strain>
    </source>
</reference>
<accession>A0A9D1APS4</accession>
<sequence length="255" mass="28748">MIIFFVVVFCLAICGAVIFGMVVGIKEGTAERKYYKNRRMKARTAYSSNRPNKSFSEKEEENNKTILERRTVYRGDKAIGSVTFSVTEQHQKKDGPLEPVSPDAIGGYVSPSGGYINYARFQVTGIKPSTKRRNTRIYETFHEEDALNQARAEGFVEPFEVKVLPAEPPSDRQLSYARNLGATIPEGACKQDVSAIIDRIVDEEEDPVEEKLAKIANDCGVKFSRYHGRTQIMNLALSLPPEEYSRFLHLDVKNI</sequence>
<organism evidence="1 2">
    <name type="scientific">Candidatus Caccousia avicola</name>
    <dbReference type="NCBI Taxonomy" id="2840721"/>
    <lineage>
        <taxon>Bacteria</taxon>
        <taxon>Bacillati</taxon>
        <taxon>Bacillota</taxon>
        <taxon>Clostridia</taxon>
        <taxon>Eubacteriales</taxon>
        <taxon>Oscillospiraceae</taxon>
        <taxon>Oscillospiraceae incertae sedis</taxon>
        <taxon>Candidatus Caccousia</taxon>
    </lineage>
</organism>
<dbReference type="AlphaFoldDB" id="A0A9D1APS4"/>
<evidence type="ECO:0000313" key="1">
    <source>
        <dbReference type="EMBL" id="HIR48093.1"/>
    </source>
</evidence>
<reference evidence="1" key="2">
    <citation type="journal article" date="2021" name="PeerJ">
        <title>Extensive microbial diversity within the chicken gut microbiome revealed by metagenomics and culture.</title>
        <authorList>
            <person name="Gilroy R."/>
            <person name="Ravi A."/>
            <person name="Getino M."/>
            <person name="Pursley I."/>
            <person name="Horton D.L."/>
            <person name="Alikhan N.F."/>
            <person name="Baker D."/>
            <person name="Gharbi K."/>
            <person name="Hall N."/>
            <person name="Watson M."/>
            <person name="Adriaenssens E.M."/>
            <person name="Foster-Nyarko E."/>
            <person name="Jarju S."/>
            <person name="Secka A."/>
            <person name="Antonio M."/>
            <person name="Oren A."/>
            <person name="Chaudhuri R.R."/>
            <person name="La Ragione R."/>
            <person name="Hildebrand F."/>
            <person name="Pallen M.J."/>
        </authorList>
    </citation>
    <scope>NUCLEOTIDE SEQUENCE</scope>
    <source>
        <strain evidence="1">ChiSxjej1B13-7958</strain>
    </source>
</reference>
<name>A0A9D1APS4_9FIRM</name>
<comment type="caution">
    <text evidence="1">The sequence shown here is derived from an EMBL/GenBank/DDBJ whole genome shotgun (WGS) entry which is preliminary data.</text>
</comment>
<proteinExistence type="predicted"/>
<dbReference type="Proteomes" id="UP000824242">
    <property type="component" value="Unassembled WGS sequence"/>
</dbReference>
<dbReference type="EMBL" id="DVGZ01000112">
    <property type="protein sequence ID" value="HIR48093.1"/>
    <property type="molecule type" value="Genomic_DNA"/>
</dbReference>
<protein>
    <submittedName>
        <fullName evidence="1">Uncharacterized protein</fullName>
    </submittedName>
</protein>
<evidence type="ECO:0000313" key="2">
    <source>
        <dbReference type="Proteomes" id="UP000824242"/>
    </source>
</evidence>